<evidence type="ECO:0000313" key="2">
    <source>
        <dbReference type="EMBL" id="APV43673.1"/>
    </source>
</evidence>
<protein>
    <submittedName>
        <fullName evidence="2">Uncharacterized protein</fullName>
    </submittedName>
</protein>
<accession>A0A1P8F5C9</accession>
<evidence type="ECO:0000256" key="1">
    <source>
        <dbReference type="SAM" id="MobiDB-lite"/>
    </source>
</evidence>
<dbReference type="Proteomes" id="UP000185934">
    <property type="component" value="Chromosome"/>
</dbReference>
<dbReference type="AlphaFoldDB" id="A0A1P8F5C9"/>
<dbReference type="EMBL" id="CP018258">
    <property type="protein sequence ID" value="APV43673.1"/>
    <property type="molecule type" value="Genomic_DNA"/>
</dbReference>
<organism evidence="2 3">
    <name type="scientific">Dehalogenimonas formicexedens</name>
    <dbReference type="NCBI Taxonomy" id="1839801"/>
    <lineage>
        <taxon>Bacteria</taxon>
        <taxon>Bacillati</taxon>
        <taxon>Chloroflexota</taxon>
        <taxon>Dehalococcoidia</taxon>
        <taxon>Dehalococcoidales</taxon>
        <taxon>Dehalococcoidaceae</taxon>
        <taxon>Dehalogenimonas</taxon>
    </lineage>
</organism>
<proteinExistence type="predicted"/>
<sequence>MEVSNTPLIHQISLRPRFLRSVHLERDFHSKDAADGYIVTRSALAALSLLSRGIEDPAYRSQCISGPYGSGKSALALFFAKIQEQHQTNGLREKARPVLGALADKLLPPDGEGYVTVLATGGRENLANCLVRSLKRSLELSGRQTLLKALSVDHGETLNSPEPSTRQIVALFEALAGLAKTRDHSRGLIIIIDELGKLLEHAALNPEKNDINVLQELAEAASRCQDNPLWFITILHQQFSQYASRLGRRQQKEWSKVQQRFFDVPCSLDGLDALQLTAAAMNGNRSDEIRNNRHICDIARACSSFAPRGSETDFENLCVACYPLHPIVVLLLPTLFRRFGQNERSLFSFLSADEPFSLITWLQNQTFEPDNPPFLRLPEIYDYCFHTLIGGAPSLQVTRAWSETEDTLARLGNSTEVELATLKSIAILNLVGDSSRLPASYEVLELALVSKAFKAEGLRNALNAFETRRLVVYRRFRSSYRLYEGSDVDIGERLTTAYQSIPTRSLSLFVAKELCPAQSVVARRHSFVKGMTRIFSVIPTGQLDLEKALKLKDSADGHVICCLVETDEQHMATESHLKTVTHEASIVIIAKETDQLIDAARDVAALNWVKHNTPGLSGDRVARQELGERQLEASIAFRSEWNRLFTTPNRHAVVFWRGERQNIISGKALAELVSRAADAIYPYAPTIQNELINRRSLSTATAAARRNLIEAMMVHSREERLGLSGHPPERSIYESVLKQSEIHRKNSSDEWEFGRPSHKDKGLQKAWDHVVDASSSDSLRPKPLDSLFTELCDPPFGVADGFVPVLFYACFHANSTTMALYETDHFIPDLTPPVMERLIRNPKNFSIVSFKVSGERAAVVERFSRGFGVGNHLLPVVRSLYARMATLNHYTEITQALPRPAIVARDVIMRAKSPERLLFVELPVALDCIPFEMQPSNNNQDNIENFFNALNSAFKSLITCYPALIERIKGSIFKVFDISNNDMNWRTSIPKRASILSEYVTDPGFRIVINRAIDTNLPPMEFIESIAAGIVGQPPNRWSRAEEESFVRLVAQLSTKARSIESMLDLKASLQDSDAGYLVTIDKKDVEGVRGIVRLTHSEKRKAERIAKEIIRKYATDVDTKVWLGAVAEVARQAVSSEREPTERSFRRKPTLSHSKPN</sequence>
<keyword evidence="3" id="KW-1185">Reference proteome</keyword>
<evidence type="ECO:0000313" key="3">
    <source>
        <dbReference type="Proteomes" id="UP000185934"/>
    </source>
</evidence>
<dbReference type="InterPro" id="IPR027417">
    <property type="entry name" value="P-loop_NTPase"/>
</dbReference>
<name>A0A1P8F5C9_9CHLR</name>
<gene>
    <name evidence="2" type="ORF">Dform_00313</name>
</gene>
<dbReference type="STRING" id="1839801.Dform_00313"/>
<dbReference type="KEGG" id="dfo:Dform_00313"/>
<feature type="region of interest" description="Disordered" evidence="1">
    <location>
        <begin position="1134"/>
        <end position="1158"/>
    </location>
</feature>
<feature type="compositionally biased region" description="Basic residues" evidence="1">
    <location>
        <begin position="1146"/>
        <end position="1158"/>
    </location>
</feature>
<reference evidence="3" key="1">
    <citation type="submission" date="2016-11" db="EMBL/GenBank/DDBJ databases">
        <title>Dehalogenimonas formicexedens sp. nov., a chlorinated alkane respiring bacterium isolated from contaminated groundwater.</title>
        <authorList>
            <person name="Key T.A."/>
            <person name="Bowman K.S."/>
            <person name="Lee I."/>
            <person name="Chun J."/>
            <person name="Albuquerque L."/>
            <person name="da Costa M.S."/>
            <person name="Rainey F.A."/>
            <person name="Moe W.M."/>
        </authorList>
    </citation>
    <scope>NUCLEOTIDE SEQUENCE [LARGE SCALE GENOMIC DNA]</scope>
    <source>
        <strain evidence="3">NSZ-14</strain>
    </source>
</reference>
<dbReference type="Gene3D" id="3.40.50.300">
    <property type="entry name" value="P-loop containing nucleotide triphosphate hydrolases"/>
    <property type="match status" value="1"/>
</dbReference>
<dbReference type="SUPFAM" id="SSF52540">
    <property type="entry name" value="P-loop containing nucleoside triphosphate hydrolases"/>
    <property type="match status" value="1"/>
</dbReference>